<keyword evidence="2" id="KW-1185">Reference proteome</keyword>
<dbReference type="AlphaFoldDB" id="A0A1R4HB33"/>
<gene>
    <name evidence="1" type="ORF">CRENPOLYSF1_410025</name>
</gene>
<dbReference type="RefSeq" id="WP_087143748.1">
    <property type="nucleotide sequence ID" value="NZ_FUKI01000117.1"/>
</dbReference>
<dbReference type="Proteomes" id="UP000195667">
    <property type="component" value="Unassembled WGS sequence"/>
</dbReference>
<reference evidence="2" key="1">
    <citation type="submission" date="2017-02" db="EMBL/GenBank/DDBJ databases">
        <authorList>
            <person name="Daims H."/>
        </authorList>
    </citation>
    <scope>NUCLEOTIDE SEQUENCE [LARGE SCALE GENOMIC DNA]</scope>
</reference>
<name>A0A1R4HB33_9GAMM</name>
<organism evidence="1 2">
    <name type="scientific">Crenothrix polyspora</name>
    <dbReference type="NCBI Taxonomy" id="360316"/>
    <lineage>
        <taxon>Bacteria</taxon>
        <taxon>Pseudomonadati</taxon>
        <taxon>Pseudomonadota</taxon>
        <taxon>Gammaproteobacteria</taxon>
        <taxon>Methylococcales</taxon>
        <taxon>Crenotrichaceae</taxon>
        <taxon>Crenothrix</taxon>
    </lineage>
</organism>
<evidence type="ECO:0008006" key="3">
    <source>
        <dbReference type="Google" id="ProtNLM"/>
    </source>
</evidence>
<protein>
    <recommendedName>
        <fullName evidence="3">HPt domain-containing protein</fullName>
    </recommendedName>
</protein>
<accession>A0A1R4HB33</accession>
<evidence type="ECO:0000313" key="1">
    <source>
        <dbReference type="EMBL" id="SJM93241.1"/>
    </source>
</evidence>
<proteinExistence type="predicted"/>
<sequence>MSDTTQLALAELVKTIGLSDAIEVLEFALPHISMRKDEIQQRLAAADWKGAAHVAHKTISSVCVYSSDPFEHHLQQIYQQDIAVISTAEFRHALLKEFIDIEQGIGAWLVTHRVSQAKIEQPSLSVPFGR</sequence>
<evidence type="ECO:0000313" key="2">
    <source>
        <dbReference type="Proteomes" id="UP000195667"/>
    </source>
</evidence>
<dbReference type="EMBL" id="FUKI01000117">
    <property type="protein sequence ID" value="SJM93241.1"/>
    <property type="molecule type" value="Genomic_DNA"/>
</dbReference>
<dbReference type="OrthoDB" id="9922590at2"/>